<accession>A0A8I6WN98</accession>
<name>A0A8I6WN98_HORVV</name>
<gene>
    <name evidence="7" type="primary">LOC123426228</name>
</gene>
<evidence type="ECO:0000313" key="8">
    <source>
        <dbReference type="Proteomes" id="UP000011116"/>
    </source>
</evidence>
<comment type="similarity">
    <text evidence="5">Belongs to the Fanconi anemia protein FANCD2 family.</text>
</comment>
<reference evidence="7" key="3">
    <citation type="submission" date="2022-01" db="UniProtKB">
        <authorList>
            <consortium name="EnsemblPlants"/>
        </authorList>
    </citation>
    <scope>IDENTIFICATION</scope>
    <source>
        <strain evidence="7">subsp. vulgare</strain>
    </source>
</reference>
<dbReference type="SMR" id="A0A8I6WN98"/>
<evidence type="ECO:0000313" key="7">
    <source>
        <dbReference type="EnsemblPlants" id="HORVU.MOREX.r3.2HG0152100.1"/>
    </source>
</evidence>
<dbReference type="Gramene" id="HORVU.MOREX.r3.2HG0152100.1">
    <property type="protein sequence ID" value="HORVU.MOREX.r3.2HG0152100.1"/>
    <property type="gene ID" value="HORVU.MOREX.r3.2HG0152100"/>
</dbReference>
<feature type="compositionally biased region" description="Pro residues" evidence="6">
    <location>
        <begin position="127"/>
        <end position="144"/>
    </location>
</feature>
<evidence type="ECO:0000256" key="1">
    <source>
        <dbReference type="ARBA" id="ARBA00004123"/>
    </source>
</evidence>
<comment type="subcellular location">
    <subcellularLocation>
        <location evidence="1">Nucleus</location>
    </subcellularLocation>
</comment>
<keyword evidence="8" id="KW-1185">Reference proteome</keyword>
<dbReference type="Pfam" id="PF14631">
    <property type="entry name" value="FancD2"/>
    <property type="match status" value="2"/>
</dbReference>
<reference evidence="8" key="1">
    <citation type="journal article" date="2012" name="Nature">
        <title>A physical, genetic and functional sequence assembly of the barley genome.</title>
        <authorList>
            <consortium name="The International Barley Genome Sequencing Consortium"/>
            <person name="Mayer K.F."/>
            <person name="Waugh R."/>
            <person name="Brown J.W."/>
            <person name="Schulman A."/>
            <person name="Langridge P."/>
            <person name="Platzer M."/>
            <person name="Fincher G.B."/>
            <person name="Muehlbauer G.J."/>
            <person name="Sato K."/>
            <person name="Close T.J."/>
            <person name="Wise R.P."/>
            <person name="Stein N."/>
        </authorList>
    </citation>
    <scope>NUCLEOTIDE SEQUENCE [LARGE SCALE GENOMIC DNA]</scope>
    <source>
        <strain evidence="8">cv. Morex</strain>
    </source>
</reference>
<dbReference type="GO" id="GO:0007129">
    <property type="term" value="P:homologous chromosome pairing at meiosis"/>
    <property type="evidence" value="ECO:0000318"/>
    <property type="project" value="GO_Central"/>
</dbReference>
<evidence type="ECO:0000256" key="2">
    <source>
        <dbReference type="ARBA" id="ARBA00022499"/>
    </source>
</evidence>
<feature type="region of interest" description="Disordered" evidence="6">
    <location>
        <begin position="1005"/>
        <end position="1024"/>
    </location>
</feature>
<keyword evidence="3" id="KW-0832">Ubl conjugation</keyword>
<proteinExistence type="inferred from homology"/>
<dbReference type="SUPFAM" id="SSF48371">
    <property type="entry name" value="ARM repeat"/>
    <property type="match status" value="1"/>
</dbReference>
<evidence type="ECO:0008006" key="9">
    <source>
        <dbReference type="Google" id="ProtNLM"/>
    </source>
</evidence>
<reference evidence="7" key="2">
    <citation type="submission" date="2020-10" db="EMBL/GenBank/DDBJ databases">
        <authorList>
            <person name="Scholz U."/>
            <person name="Mascher M."/>
            <person name="Fiebig A."/>
        </authorList>
    </citation>
    <scope>NUCLEOTIDE SEQUENCE [LARGE SCALE GENOMIC DNA]</scope>
    <source>
        <strain evidence="7">cv. Morex</strain>
    </source>
</reference>
<feature type="compositionally biased region" description="Acidic residues" evidence="6">
    <location>
        <begin position="1574"/>
        <end position="1588"/>
    </location>
</feature>
<feature type="region of interest" description="Disordered" evidence="6">
    <location>
        <begin position="1565"/>
        <end position="1608"/>
    </location>
</feature>
<evidence type="ECO:0000256" key="6">
    <source>
        <dbReference type="SAM" id="MobiDB-lite"/>
    </source>
</evidence>
<dbReference type="GO" id="GO:0031573">
    <property type="term" value="P:mitotic intra-S DNA damage checkpoint signaling"/>
    <property type="evidence" value="ECO:0000318"/>
    <property type="project" value="GO_Central"/>
</dbReference>
<evidence type="ECO:0000256" key="4">
    <source>
        <dbReference type="ARBA" id="ARBA00023242"/>
    </source>
</evidence>
<dbReference type="GO" id="GO:1990918">
    <property type="term" value="P:double-strand break repair involved in meiotic recombination"/>
    <property type="evidence" value="ECO:0000318"/>
    <property type="project" value="GO_Central"/>
</dbReference>
<keyword evidence="4" id="KW-0539">Nucleus</keyword>
<dbReference type="GO" id="GO:0000793">
    <property type="term" value="C:condensed chromosome"/>
    <property type="evidence" value="ECO:0000318"/>
    <property type="project" value="GO_Central"/>
</dbReference>
<feature type="region of interest" description="Disordered" evidence="6">
    <location>
        <begin position="946"/>
        <end position="981"/>
    </location>
</feature>
<organism evidence="7 8">
    <name type="scientific">Hordeum vulgare subsp. vulgare</name>
    <name type="common">Domesticated barley</name>
    <dbReference type="NCBI Taxonomy" id="112509"/>
    <lineage>
        <taxon>Eukaryota</taxon>
        <taxon>Viridiplantae</taxon>
        <taxon>Streptophyta</taxon>
        <taxon>Embryophyta</taxon>
        <taxon>Tracheophyta</taxon>
        <taxon>Spermatophyta</taxon>
        <taxon>Magnoliopsida</taxon>
        <taxon>Liliopsida</taxon>
        <taxon>Poales</taxon>
        <taxon>Poaceae</taxon>
        <taxon>BOP clade</taxon>
        <taxon>Pooideae</taxon>
        <taxon>Triticodae</taxon>
        <taxon>Triticeae</taxon>
        <taxon>Hordeinae</taxon>
        <taxon>Hordeum</taxon>
    </lineage>
</organism>
<dbReference type="InterPro" id="IPR016024">
    <property type="entry name" value="ARM-type_fold"/>
</dbReference>
<evidence type="ECO:0000256" key="5">
    <source>
        <dbReference type="ARBA" id="ARBA00093456"/>
    </source>
</evidence>
<protein>
    <recommendedName>
        <fullName evidence="9">Fanconi anemia group D2 protein</fullName>
    </recommendedName>
</protein>
<dbReference type="GO" id="GO:0070182">
    <property type="term" value="F:DNA polymerase binding"/>
    <property type="evidence" value="ECO:0000318"/>
    <property type="project" value="GO_Central"/>
</dbReference>
<dbReference type="PANTHER" id="PTHR32086">
    <property type="entry name" value="FANCONI ANEMIA GROUP D2 PROTEIN"/>
    <property type="match status" value="1"/>
</dbReference>
<feature type="region of interest" description="Disordered" evidence="6">
    <location>
        <begin position="121"/>
        <end position="153"/>
    </location>
</feature>
<dbReference type="Proteomes" id="UP000011116">
    <property type="component" value="Chromosome 2H"/>
</dbReference>
<feature type="compositionally biased region" description="Basic and acidic residues" evidence="6">
    <location>
        <begin position="969"/>
        <end position="981"/>
    </location>
</feature>
<dbReference type="PANTHER" id="PTHR32086:SF0">
    <property type="entry name" value="FANCONI ANEMIA GROUP D2 PROTEIN"/>
    <property type="match status" value="1"/>
</dbReference>
<dbReference type="Gramene" id="HORVU.MOREX.r2.2HG0125090.1">
    <property type="protein sequence ID" value="HORVU.MOREX.r2.2HG0125090.1"/>
    <property type="gene ID" value="HORVU.MOREX.r2.2HG0125090"/>
</dbReference>
<sequence length="1608" mass="177567">MDYRMNPPPASPTYTTRTTLISSIIVFTQEKSDTDASITQTLISRHPPLRSMSLCSGGAGTVVKKSGARKLVDPVISDGGGFPNSPLLRFLLLGFYLWRETFIPPNPPKIPKKMVFLQRSNARKRPPPAPTAPGPPPPPPPPPSATSSAPTPAEPSVVDAAAALLADAGCTLLVPPHLPPSLPSAPTFVPRLTRALAADPAADLPACLLVGLAAFAEYPARLRQLLLPTSPRSQSLAQVLLSVPALQPGLLGLLLDKLPEHFDDDALDGVSLQDDVGRLIVAQFRWLDFLVDADTFVTKLVEVLSVAPPRLKKEIIGSIPEIVGDQSHAAVVSALEKLLQEDSQVVVAVLDTLSNLNLDAQLQEQAVTVAISCIRTIHADQMPHLLRFLLLSATPVNVGRIISQIREQLKFVGVVDPRAARSKKLKGKASATSTDGAVLDALRSGLRFKNMLCEAFLKELKLVDHARDHKVIDVWLIMLIYANGGALQKSAKKILKSKILQGYIRETLFHQCIHGNTELVKDHFMSYLSVSDYLLACKEDKARGFATYLFTALFEEFSDTFSRQELVGSLITHIGSGVSYEVSSALDIMISLTSNNSEELIPIASHITGILDYLESFHEDNLRKVYEIFCQLALAAGFNTSSGGSSVANELLMVVRKQVSNPDMKYKRMGIIGALRIVSTIADANAAVNCSSSQQPNCEEALGLLNMTVNSCKFVTLPLILLYDELSALFESSVLHSAIIEWVVEHVAEFDTLFLADLEDGQLSEKYLCESIEGELWMNLDGNISPVCVNILPLVSTSQQRSQACLQILPSQFSLLTTIERSGNEGSLGGINALLGCPLHLPSTKNLDESRWGLLSELEKKTVCHSLYFAINWIRELLNAFSTQVAVRVDNVSHRVRDETAVKLLKRLRNLILLEILLNTLLKIYPLSLPELRYLGNYSGSTSTGKFNIGKKMEEDNMEGPSSNKRQKGCKDKAASDKLNSDEKLKQSTIVDAFKRAGVTITQETKKASSRPLPSGMTSKDVESDANNLGELGHIDLMAAPVQLDMQRFKFRTLHVTCLSLLKYSEFQDSTYPYHESELPLYLYLLRDLNNKLDHVNPSSKPFFNNSQAKSTRAHCQKSAEDLLSKIQPLFSSLRKHLDGSVSMMKDRSDRSPDNWSSHSDSAGNPHIPYVIVSKSSIATSLFKEVLSCYRKLLGTPDLLNQANMSALKELLQTFQPTENFDDDLSEFRPPLVPSNVDYLYCGALKMFEAIMDAVCLFSHILASDVLITMQSILNSIIVLLEKSGESNGKNMHVGCSKEVIPFVKKHLGLSAHKLLTSDFPNEDTENGWQSKGDLIPRILQIYLRNSESTSVLLDELARSVLPQVTPLKSRSTAQELTHGFPTLCSSTFHSWYRVLHEENIGNLNKMIKQALKTRSQSGVAVENVVDEILKSVNVFVSLTNTCKIHEKVAMHAMAVKYGGRFIDAFLKAFNFLETQFGQHGDNIVHMIKEVQKATRTIQTICAEAKGYKRTMITSKIPATKRSMERFLFQVKALLEHCSNVERCWIGNLKHKDLHGHVVSSQVYGNVDDKSNDVEQEEMETDPETPAEENDKMVDDDVTENEATPLED</sequence>
<dbReference type="GO" id="GO:0005634">
    <property type="term" value="C:nucleus"/>
    <property type="evidence" value="ECO:0000318"/>
    <property type="project" value="GO_Central"/>
</dbReference>
<keyword evidence="2" id="KW-1017">Isopeptide bond</keyword>
<feature type="compositionally biased region" description="Acidic residues" evidence="6">
    <location>
        <begin position="1596"/>
        <end position="1608"/>
    </location>
</feature>
<dbReference type="InterPro" id="IPR029448">
    <property type="entry name" value="FANCD2"/>
</dbReference>
<dbReference type="GO" id="GO:0036297">
    <property type="term" value="P:interstrand cross-link repair"/>
    <property type="evidence" value="ECO:0000318"/>
    <property type="project" value="GO_Central"/>
</dbReference>
<feature type="region of interest" description="Disordered" evidence="6">
    <location>
        <begin position="1142"/>
        <end position="1162"/>
    </location>
</feature>
<dbReference type="EnsemblPlants" id="HORVU.MOREX.r3.2HG0152100.1">
    <property type="protein sequence ID" value="HORVU.MOREX.r3.2HG0152100.1"/>
    <property type="gene ID" value="HORVU.MOREX.r3.2HG0152100"/>
</dbReference>
<evidence type="ECO:0000256" key="3">
    <source>
        <dbReference type="ARBA" id="ARBA00022843"/>
    </source>
</evidence>